<protein>
    <submittedName>
        <fullName evidence="2">Nucleotidyltransferase family protein</fullName>
    </submittedName>
</protein>
<dbReference type="AlphaFoldDB" id="A0A9D1M5R9"/>
<dbReference type="InterPro" id="IPR046342">
    <property type="entry name" value="CBS_dom_sf"/>
</dbReference>
<feature type="domain" description="Nucleotidyl transferase" evidence="1">
    <location>
        <begin position="120"/>
        <end position="341"/>
    </location>
</feature>
<evidence type="ECO:0000313" key="3">
    <source>
        <dbReference type="Proteomes" id="UP000824112"/>
    </source>
</evidence>
<evidence type="ECO:0000259" key="1">
    <source>
        <dbReference type="Pfam" id="PF00483"/>
    </source>
</evidence>
<dbReference type="InterPro" id="IPR005835">
    <property type="entry name" value="NTP_transferase_dom"/>
</dbReference>
<accession>A0A9D1M5R9</accession>
<dbReference type="InterPro" id="IPR050486">
    <property type="entry name" value="Mannose-1P_guanyltransferase"/>
</dbReference>
<dbReference type="SUPFAM" id="SSF53448">
    <property type="entry name" value="Nucleotide-diphospho-sugar transferases"/>
    <property type="match status" value="1"/>
</dbReference>
<dbReference type="CDD" id="cd06426">
    <property type="entry name" value="NTP_transferase_like_2"/>
    <property type="match status" value="1"/>
</dbReference>
<dbReference type="InterPro" id="IPR029044">
    <property type="entry name" value="Nucleotide-diphossugar_trans"/>
</dbReference>
<reference evidence="2" key="2">
    <citation type="journal article" date="2021" name="PeerJ">
        <title>Extensive microbial diversity within the chicken gut microbiome revealed by metagenomics and culture.</title>
        <authorList>
            <person name="Gilroy R."/>
            <person name="Ravi A."/>
            <person name="Getino M."/>
            <person name="Pursley I."/>
            <person name="Horton D.L."/>
            <person name="Alikhan N.F."/>
            <person name="Baker D."/>
            <person name="Gharbi K."/>
            <person name="Hall N."/>
            <person name="Watson M."/>
            <person name="Adriaenssens E.M."/>
            <person name="Foster-Nyarko E."/>
            <person name="Jarju S."/>
            <person name="Secka A."/>
            <person name="Antonio M."/>
            <person name="Oren A."/>
            <person name="Chaudhuri R.R."/>
            <person name="La Ragione R."/>
            <person name="Hildebrand F."/>
            <person name="Pallen M.J."/>
        </authorList>
    </citation>
    <scope>NUCLEOTIDE SEQUENCE</scope>
    <source>
        <strain evidence="2">CHK158-818</strain>
    </source>
</reference>
<reference evidence="2" key="1">
    <citation type="submission" date="2020-10" db="EMBL/GenBank/DDBJ databases">
        <authorList>
            <person name="Gilroy R."/>
        </authorList>
    </citation>
    <scope>NUCLEOTIDE SEQUENCE</scope>
    <source>
        <strain evidence="2">CHK158-818</strain>
    </source>
</reference>
<sequence>MTLEYSSYLIPHSATIRDAMQKISGTILTLLVTDEREVLVGTLTDGDIRRGLLSGSTLDDPVNTIMHTRFHALSESNLSVERIRQYKQIRLSLVPFLRADGTIEKVYDFSKQKSLLPIDAVIMAGGRGERLRPLTDTTPKPLLNVGGRAIIDHNIARLKDYGVERFYVTVNYLGEQIVRHFEESALSADCQITCITEPAFLGTIGAVGLIPEFNHDTVLIMNSDLFTNIDYEAFYAEFIASKADMAIATVPYSVNVPYAIVETEGNCITGLEEKPNYTYYANAGIYLIKREWLSLIPQGEKFQATDLITELICRNKRVIKYPIIGYWIDIGKPDDYKKVQELAKHINY</sequence>
<dbReference type="EMBL" id="DVNA01000004">
    <property type="protein sequence ID" value="HIU54211.1"/>
    <property type="molecule type" value="Genomic_DNA"/>
</dbReference>
<dbReference type="Pfam" id="PF00483">
    <property type="entry name" value="NTP_transferase"/>
    <property type="match status" value="1"/>
</dbReference>
<gene>
    <name evidence="2" type="ORF">IAB03_00205</name>
</gene>
<dbReference type="Gene3D" id="3.10.580.10">
    <property type="entry name" value="CBS-domain"/>
    <property type="match status" value="1"/>
</dbReference>
<proteinExistence type="predicted"/>
<organism evidence="2 3">
    <name type="scientific">Candidatus Gallibacteroides avistercoris</name>
    <dbReference type="NCBI Taxonomy" id="2840833"/>
    <lineage>
        <taxon>Bacteria</taxon>
        <taxon>Pseudomonadati</taxon>
        <taxon>Bacteroidota</taxon>
        <taxon>Bacteroidia</taxon>
        <taxon>Bacteroidales</taxon>
        <taxon>Bacteroidaceae</taxon>
        <taxon>Bacteroidaceae incertae sedis</taxon>
        <taxon>Candidatus Gallibacteroides</taxon>
    </lineage>
</organism>
<dbReference type="Proteomes" id="UP000824112">
    <property type="component" value="Unassembled WGS sequence"/>
</dbReference>
<dbReference type="Gene3D" id="3.90.550.10">
    <property type="entry name" value="Spore Coat Polysaccharide Biosynthesis Protein SpsA, Chain A"/>
    <property type="match status" value="1"/>
</dbReference>
<name>A0A9D1M5R9_9BACT</name>
<dbReference type="SUPFAM" id="SSF54631">
    <property type="entry name" value="CBS-domain pair"/>
    <property type="match status" value="1"/>
</dbReference>
<dbReference type="PANTHER" id="PTHR22572">
    <property type="entry name" value="SUGAR-1-PHOSPHATE GUANYL TRANSFERASE"/>
    <property type="match status" value="1"/>
</dbReference>
<comment type="caution">
    <text evidence="2">The sequence shown here is derived from an EMBL/GenBank/DDBJ whole genome shotgun (WGS) entry which is preliminary data.</text>
</comment>
<evidence type="ECO:0000313" key="2">
    <source>
        <dbReference type="EMBL" id="HIU54211.1"/>
    </source>
</evidence>